<sequence length="230" mass="26045">MEVFFILCLLTTIALSGLILILRTVYVLTTKGRSALPGRKKPVKVMVVAGSGGHTTEMMRLVGSLSPYYKPRIYVLAESDRMSAEKIVNFEKIKTDRSSSEFKILRIPRSREVHQSWLSTILTTLNAVFFSFPLVFGEKPDLLNNKVQSFFSLQLLCNGPGTCIPICLAVFVLKVSGLKDVRMVFVESICRVKTLSLSGKILYHFADHFFVQWKQLQEKYPNTLYLGRLV</sequence>
<feature type="transmembrane region" description="Helical" evidence="11">
    <location>
        <begin position="6"/>
        <end position="29"/>
    </location>
</feature>
<protein>
    <recommendedName>
        <fullName evidence="3">UDP-N-acetylglucosamine transferase subunit ALG14</fullName>
    </recommendedName>
    <alternativeName>
        <fullName evidence="10">Asparagine-linked glycosylation 14 homolog</fullName>
    </alternativeName>
    <alternativeName>
        <fullName evidence="9">UDP-N-acetylglucosamine transferase subunit alg14</fullName>
    </alternativeName>
</protein>
<dbReference type="InterPro" id="IPR013969">
    <property type="entry name" value="Oligosacch_biosynth_Alg14"/>
</dbReference>
<keyword evidence="6 11" id="KW-1133">Transmembrane helix</keyword>
<dbReference type="Gene3D" id="3.40.50.2000">
    <property type="entry name" value="Glycogen Phosphorylase B"/>
    <property type="match status" value="1"/>
</dbReference>
<dbReference type="AlphaFoldDB" id="A0AAD9Q5B4"/>
<evidence type="ECO:0000256" key="6">
    <source>
        <dbReference type="ARBA" id="ARBA00022989"/>
    </source>
</evidence>
<dbReference type="GO" id="GO:0004577">
    <property type="term" value="F:N-acetylglucosaminyldiphosphodolichol N-acetylglucosaminyltransferase activity"/>
    <property type="evidence" value="ECO:0007669"/>
    <property type="project" value="TreeGrafter"/>
</dbReference>
<evidence type="ECO:0000313" key="12">
    <source>
        <dbReference type="EMBL" id="KAK2554951.1"/>
    </source>
</evidence>
<evidence type="ECO:0000256" key="8">
    <source>
        <dbReference type="ARBA" id="ARBA00063014"/>
    </source>
</evidence>
<dbReference type="FunFam" id="3.40.50.2000:FF:000098">
    <property type="entry name" value="UDP-N-acetylglucosamine transferase subunit ALG14 homolog"/>
    <property type="match status" value="1"/>
</dbReference>
<evidence type="ECO:0000256" key="4">
    <source>
        <dbReference type="ARBA" id="ARBA00022692"/>
    </source>
</evidence>
<evidence type="ECO:0000256" key="9">
    <source>
        <dbReference type="ARBA" id="ARBA00067533"/>
    </source>
</evidence>
<dbReference type="PANTHER" id="PTHR12154:SF4">
    <property type="entry name" value="UDP-N-ACETYLGLUCOSAMINE TRANSFERASE SUBUNIT ALG14 HOMOLOG"/>
    <property type="match status" value="1"/>
</dbReference>
<accession>A0AAD9Q5B4</accession>
<evidence type="ECO:0000256" key="11">
    <source>
        <dbReference type="SAM" id="Phobius"/>
    </source>
</evidence>
<evidence type="ECO:0000313" key="13">
    <source>
        <dbReference type="Proteomes" id="UP001249851"/>
    </source>
</evidence>
<dbReference type="Proteomes" id="UP001249851">
    <property type="component" value="Unassembled WGS sequence"/>
</dbReference>
<dbReference type="GO" id="GO:0043541">
    <property type="term" value="C:UDP-N-acetylglucosamine transferase complex"/>
    <property type="evidence" value="ECO:0007669"/>
    <property type="project" value="TreeGrafter"/>
</dbReference>
<comment type="caution">
    <text evidence="12">The sequence shown here is derived from an EMBL/GenBank/DDBJ whole genome shotgun (WGS) entry which is preliminary data.</text>
</comment>
<reference evidence="12" key="2">
    <citation type="journal article" date="2023" name="Science">
        <title>Genomic signatures of disease resistance in endangered staghorn corals.</title>
        <authorList>
            <person name="Vollmer S.V."/>
            <person name="Selwyn J.D."/>
            <person name="Despard B.A."/>
            <person name="Roesel C.L."/>
        </authorList>
    </citation>
    <scope>NUCLEOTIDE SEQUENCE</scope>
    <source>
        <strain evidence="12">K2</strain>
    </source>
</reference>
<dbReference type="PANTHER" id="PTHR12154">
    <property type="entry name" value="GLYCOSYL TRANSFERASE-RELATED"/>
    <property type="match status" value="1"/>
</dbReference>
<feature type="transmembrane region" description="Helical" evidence="11">
    <location>
        <begin position="116"/>
        <end position="136"/>
    </location>
</feature>
<keyword evidence="13" id="KW-1185">Reference proteome</keyword>
<evidence type="ECO:0000256" key="2">
    <source>
        <dbReference type="ARBA" id="ARBA00009731"/>
    </source>
</evidence>
<comment type="similarity">
    <text evidence="2">Belongs to the ALG14 family.</text>
</comment>
<evidence type="ECO:0000256" key="5">
    <source>
        <dbReference type="ARBA" id="ARBA00022824"/>
    </source>
</evidence>
<keyword evidence="4 11" id="KW-0812">Transmembrane</keyword>
<reference evidence="12" key="1">
    <citation type="journal article" date="2023" name="G3 (Bethesda)">
        <title>Whole genome assembly and annotation of the endangered Caribbean coral Acropora cervicornis.</title>
        <authorList>
            <person name="Selwyn J.D."/>
            <person name="Vollmer S.V."/>
        </authorList>
    </citation>
    <scope>NUCLEOTIDE SEQUENCE</scope>
    <source>
        <strain evidence="12">K2</strain>
    </source>
</reference>
<dbReference type="GO" id="GO:0006488">
    <property type="term" value="P:dolichol-linked oligosaccharide biosynthetic process"/>
    <property type="evidence" value="ECO:0007669"/>
    <property type="project" value="InterPro"/>
</dbReference>
<organism evidence="12 13">
    <name type="scientific">Acropora cervicornis</name>
    <name type="common">Staghorn coral</name>
    <dbReference type="NCBI Taxonomy" id="6130"/>
    <lineage>
        <taxon>Eukaryota</taxon>
        <taxon>Metazoa</taxon>
        <taxon>Cnidaria</taxon>
        <taxon>Anthozoa</taxon>
        <taxon>Hexacorallia</taxon>
        <taxon>Scleractinia</taxon>
        <taxon>Astrocoeniina</taxon>
        <taxon>Acroporidae</taxon>
        <taxon>Acropora</taxon>
    </lineage>
</organism>
<keyword evidence="5" id="KW-0256">Endoplasmic reticulum</keyword>
<feature type="transmembrane region" description="Helical" evidence="11">
    <location>
        <begin position="151"/>
        <end position="173"/>
    </location>
</feature>
<evidence type="ECO:0000256" key="7">
    <source>
        <dbReference type="ARBA" id="ARBA00023136"/>
    </source>
</evidence>
<comment type="subcellular location">
    <subcellularLocation>
        <location evidence="1">Endoplasmic reticulum membrane</location>
        <topology evidence="1">Single-pass membrane protein</topology>
    </subcellularLocation>
</comment>
<comment type="subunit">
    <text evidence="8">Forms with ALG13 the active heterodimeric UDP-N-acetylglucosamine transferase complex.</text>
</comment>
<keyword evidence="7 11" id="KW-0472">Membrane</keyword>
<proteinExistence type="inferred from homology"/>
<dbReference type="EMBL" id="JARQWQ010000065">
    <property type="protein sequence ID" value="KAK2554951.1"/>
    <property type="molecule type" value="Genomic_DNA"/>
</dbReference>
<dbReference type="Pfam" id="PF08660">
    <property type="entry name" value="Alg14"/>
    <property type="match status" value="1"/>
</dbReference>
<gene>
    <name evidence="12" type="ORF">P5673_023286</name>
</gene>
<evidence type="ECO:0000256" key="10">
    <source>
        <dbReference type="ARBA" id="ARBA00075041"/>
    </source>
</evidence>
<keyword evidence="12" id="KW-0808">Transferase</keyword>
<evidence type="ECO:0000256" key="1">
    <source>
        <dbReference type="ARBA" id="ARBA00004389"/>
    </source>
</evidence>
<name>A0AAD9Q5B4_ACRCE</name>
<evidence type="ECO:0000256" key="3">
    <source>
        <dbReference type="ARBA" id="ARBA00017467"/>
    </source>
</evidence>